<gene>
    <name evidence="2" type="ORF">SAMN05421793_101108</name>
</gene>
<dbReference type="Gene3D" id="3.40.50.150">
    <property type="entry name" value="Vaccinia Virus protein VP39"/>
    <property type="match status" value="1"/>
</dbReference>
<organism evidence="2 3">
    <name type="scientific">Epilithonimonas hominis</name>
    <dbReference type="NCBI Taxonomy" id="420404"/>
    <lineage>
        <taxon>Bacteria</taxon>
        <taxon>Pseudomonadati</taxon>
        <taxon>Bacteroidota</taxon>
        <taxon>Flavobacteriia</taxon>
        <taxon>Flavobacteriales</taxon>
        <taxon>Weeksellaceae</taxon>
        <taxon>Chryseobacterium group</taxon>
        <taxon>Epilithonimonas</taxon>
    </lineage>
</organism>
<dbReference type="InterPro" id="IPR029063">
    <property type="entry name" value="SAM-dependent_MTases_sf"/>
</dbReference>
<dbReference type="GO" id="GO:0008168">
    <property type="term" value="F:methyltransferase activity"/>
    <property type="evidence" value="ECO:0007669"/>
    <property type="project" value="UniProtKB-KW"/>
</dbReference>
<evidence type="ECO:0000313" key="3">
    <source>
        <dbReference type="Proteomes" id="UP000198555"/>
    </source>
</evidence>
<dbReference type="STRING" id="420404.SAMN05421793_101108"/>
<feature type="domain" description="Methyltransferase" evidence="1">
    <location>
        <begin position="91"/>
        <end position="184"/>
    </location>
</feature>
<proteinExistence type="predicted"/>
<evidence type="ECO:0000259" key="1">
    <source>
        <dbReference type="Pfam" id="PF13649"/>
    </source>
</evidence>
<dbReference type="SUPFAM" id="SSF53335">
    <property type="entry name" value="S-adenosyl-L-methionine-dependent methyltransferases"/>
    <property type="match status" value="1"/>
</dbReference>
<name>A0A1H6HM74_9FLAO</name>
<dbReference type="InterPro" id="IPR041698">
    <property type="entry name" value="Methyltransf_25"/>
</dbReference>
<reference evidence="3" key="1">
    <citation type="submission" date="2016-10" db="EMBL/GenBank/DDBJ databases">
        <authorList>
            <person name="Varghese N."/>
            <person name="Submissions S."/>
        </authorList>
    </citation>
    <scope>NUCLEOTIDE SEQUENCE [LARGE SCALE GENOMIC DNA]</scope>
    <source>
        <strain evidence="3">DSM 19326</strain>
    </source>
</reference>
<protein>
    <submittedName>
        <fullName evidence="2">Methyltransferase domain-containing protein</fullName>
    </submittedName>
</protein>
<dbReference type="AlphaFoldDB" id="A0A1H6HM74"/>
<accession>A0A1H6HM74</accession>
<dbReference type="Proteomes" id="UP000198555">
    <property type="component" value="Unassembled WGS sequence"/>
</dbReference>
<dbReference type="RefSeq" id="WP_089767679.1">
    <property type="nucleotide sequence ID" value="NZ_FNWX01000001.1"/>
</dbReference>
<dbReference type="CDD" id="cd02440">
    <property type="entry name" value="AdoMet_MTases"/>
    <property type="match status" value="1"/>
</dbReference>
<keyword evidence="2" id="KW-0808">Transferase</keyword>
<dbReference type="Pfam" id="PF13649">
    <property type="entry name" value="Methyltransf_25"/>
    <property type="match status" value="1"/>
</dbReference>
<keyword evidence="2" id="KW-0489">Methyltransferase</keyword>
<dbReference type="PANTHER" id="PTHR43591">
    <property type="entry name" value="METHYLTRANSFERASE"/>
    <property type="match status" value="1"/>
</dbReference>
<keyword evidence="3" id="KW-1185">Reference proteome</keyword>
<sequence>MNNKTKFSNLLRRFKLIFVADKLNYYVNQFKNNSKNKKFIQENPDVLLPPDYLIYESFHLDYYHYYNGGKKTAVWLSNKFSNFSNIENIKILDWGCGPARVVRHFLNILPSAEIYATDYNPQSIEWNRANIKNVNFNLNFLAADLPYENNFFDVIYGISIFTHLSEHKHYEWAKELTRILKPGGILFLTFQGEAFKQRLSESEIKVFDKGKIIVRDKVKEGHRTFSAFHPDDFVVRLFKDLDVVEHNKSFLNNTALEQDSWIFRKLE</sequence>
<evidence type="ECO:0000313" key="2">
    <source>
        <dbReference type="EMBL" id="SEH36841.1"/>
    </source>
</evidence>
<dbReference type="EMBL" id="FNWX01000001">
    <property type="protein sequence ID" value="SEH36841.1"/>
    <property type="molecule type" value="Genomic_DNA"/>
</dbReference>
<dbReference type="GO" id="GO:0032259">
    <property type="term" value="P:methylation"/>
    <property type="evidence" value="ECO:0007669"/>
    <property type="project" value="UniProtKB-KW"/>
</dbReference>